<evidence type="ECO:0000313" key="2">
    <source>
        <dbReference type="EMBL" id="QDT54330.1"/>
    </source>
</evidence>
<dbReference type="GO" id="GO:0016209">
    <property type="term" value="F:antioxidant activity"/>
    <property type="evidence" value="ECO:0007669"/>
    <property type="project" value="InterPro"/>
</dbReference>
<organism evidence="2 3">
    <name type="scientific">Caulifigura coniformis</name>
    <dbReference type="NCBI Taxonomy" id="2527983"/>
    <lineage>
        <taxon>Bacteria</taxon>
        <taxon>Pseudomonadati</taxon>
        <taxon>Planctomycetota</taxon>
        <taxon>Planctomycetia</taxon>
        <taxon>Planctomycetales</taxon>
        <taxon>Planctomycetaceae</taxon>
        <taxon>Caulifigura</taxon>
    </lineage>
</organism>
<reference evidence="2 3" key="1">
    <citation type="submission" date="2019-02" db="EMBL/GenBank/DDBJ databases">
        <title>Deep-cultivation of Planctomycetes and their phenomic and genomic characterization uncovers novel biology.</title>
        <authorList>
            <person name="Wiegand S."/>
            <person name="Jogler M."/>
            <person name="Boedeker C."/>
            <person name="Pinto D."/>
            <person name="Vollmers J."/>
            <person name="Rivas-Marin E."/>
            <person name="Kohn T."/>
            <person name="Peeters S.H."/>
            <person name="Heuer A."/>
            <person name="Rast P."/>
            <person name="Oberbeckmann S."/>
            <person name="Bunk B."/>
            <person name="Jeske O."/>
            <person name="Meyerdierks A."/>
            <person name="Storesund J.E."/>
            <person name="Kallscheuer N."/>
            <person name="Luecker S."/>
            <person name="Lage O.M."/>
            <person name="Pohl T."/>
            <person name="Merkel B.J."/>
            <person name="Hornburger P."/>
            <person name="Mueller R.-W."/>
            <person name="Bruemmer F."/>
            <person name="Labrenz M."/>
            <person name="Spormann A.M."/>
            <person name="Op den Camp H."/>
            <person name="Overmann J."/>
            <person name="Amann R."/>
            <person name="Jetten M.S.M."/>
            <person name="Mascher T."/>
            <person name="Medema M.H."/>
            <person name="Devos D.P."/>
            <person name="Kaster A.-K."/>
            <person name="Ovreas L."/>
            <person name="Rohde M."/>
            <person name="Galperin M.Y."/>
            <person name="Jogler C."/>
        </authorList>
    </citation>
    <scope>NUCLEOTIDE SEQUENCE [LARGE SCALE GENOMIC DNA]</scope>
    <source>
        <strain evidence="2 3">Pan44</strain>
    </source>
</reference>
<dbReference type="EMBL" id="CP036271">
    <property type="protein sequence ID" value="QDT54330.1"/>
    <property type="molecule type" value="Genomic_DNA"/>
</dbReference>
<evidence type="ECO:0000259" key="1">
    <source>
        <dbReference type="Pfam" id="PF00578"/>
    </source>
</evidence>
<dbReference type="Gene3D" id="3.40.30.10">
    <property type="entry name" value="Glutaredoxin"/>
    <property type="match status" value="1"/>
</dbReference>
<sequence>MARMDRRALLLPVAAVAIAALSVWRMQQENVRRSRPRPVPTLRNLRPAPSFLLTTQSGGRAKLAAYLGRTRVVLYFTGGAGSLATAQAFSAVAAAQPGIAGAGAQLVVVTPAPPQEVRRLQEARTAPFPFPVLSDIDPELGIPVPAHQIWGLGETEGRPPRSGLFLIDRSGYTEFSLDREGSPGRPVAVRDLEVTLGRLGKGEWPL</sequence>
<accession>A0A517SDX9</accession>
<proteinExistence type="predicted"/>
<dbReference type="AlphaFoldDB" id="A0A517SDX9"/>
<dbReference type="GO" id="GO:0016491">
    <property type="term" value="F:oxidoreductase activity"/>
    <property type="evidence" value="ECO:0007669"/>
    <property type="project" value="InterPro"/>
</dbReference>
<dbReference type="KEGG" id="ccos:Pan44_23590"/>
<evidence type="ECO:0000313" key="3">
    <source>
        <dbReference type="Proteomes" id="UP000315700"/>
    </source>
</evidence>
<dbReference type="OrthoDB" id="286116at2"/>
<protein>
    <submittedName>
        <fullName evidence="2">AhpC/TSA family protein</fullName>
    </submittedName>
</protein>
<dbReference type="InterPro" id="IPR036249">
    <property type="entry name" value="Thioredoxin-like_sf"/>
</dbReference>
<dbReference type="SUPFAM" id="SSF52833">
    <property type="entry name" value="Thioredoxin-like"/>
    <property type="match status" value="1"/>
</dbReference>
<keyword evidence="3" id="KW-1185">Reference proteome</keyword>
<gene>
    <name evidence="2" type="ORF">Pan44_23590</name>
</gene>
<dbReference type="InParanoid" id="A0A517SDX9"/>
<feature type="domain" description="Alkyl hydroperoxide reductase subunit C/ Thiol specific antioxidant" evidence="1">
    <location>
        <begin position="47"/>
        <end position="139"/>
    </location>
</feature>
<name>A0A517SDX9_9PLAN</name>
<dbReference type="Pfam" id="PF00578">
    <property type="entry name" value="AhpC-TSA"/>
    <property type="match status" value="1"/>
</dbReference>
<dbReference type="InterPro" id="IPR000866">
    <property type="entry name" value="AhpC/TSA"/>
</dbReference>
<dbReference type="Proteomes" id="UP000315700">
    <property type="component" value="Chromosome"/>
</dbReference>